<accession>A0A1X6PFV5</accession>
<keyword evidence="3" id="KW-1185">Reference proteome</keyword>
<feature type="region of interest" description="Disordered" evidence="1">
    <location>
        <begin position="1"/>
        <end position="203"/>
    </location>
</feature>
<feature type="compositionally biased region" description="Polar residues" evidence="1">
    <location>
        <begin position="118"/>
        <end position="137"/>
    </location>
</feature>
<reference evidence="2 3" key="1">
    <citation type="submission" date="2017-03" db="EMBL/GenBank/DDBJ databases">
        <title>WGS assembly of Porphyra umbilicalis.</title>
        <authorList>
            <person name="Brawley S.H."/>
            <person name="Blouin N.A."/>
            <person name="Ficko-Blean E."/>
            <person name="Wheeler G.L."/>
            <person name="Lohr M."/>
            <person name="Goodson H.V."/>
            <person name="Jenkins J.W."/>
            <person name="Blaby-Haas C.E."/>
            <person name="Helliwell K.E."/>
            <person name="Chan C."/>
            <person name="Marriage T."/>
            <person name="Bhattacharya D."/>
            <person name="Klein A.S."/>
            <person name="Badis Y."/>
            <person name="Brodie J."/>
            <person name="Cao Y."/>
            <person name="Collen J."/>
            <person name="Dittami S.M."/>
            <person name="Gachon C.M."/>
            <person name="Green B.R."/>
            <person name="Karpowicz S."/>
            <person name="Kim J.W."/>
            <person name="Kudahl U."/>
            <person name="Lin S."/>
            <person name="Michel G."/>
            <person name="Mittag M."/>
            <person name="Olson B.J."/>
            <person name="Pangilinan J."/>
            <person name="Peng Y."/>
            <person name="Qiu H."/>
            <person name="Shu S."/>
            <person name="Singer J.T."/>
            <person name="Smith A.G."/>
            <person name="Sprecher B.N."/>
            <person name="Wagner V."/>
            <person name="Wang W."/>
            <person name="Wang Z.-Y."/>
            <person name="Yan J."/>
            <person name="Yarish C."/>
            <person name="Zoeuner-Riek S."/>
            <person name="Zhuang Y."/>
            <person name="Zou Y."/>
            <person name="Lindquist E.A."/>
            <person name="Grimwood J."/>
            <person name="Barry K."/>
            <person name="Rokhsar D.S."/>
            <person name="Schmutz J."/>
            <person name="Stiller J.W."/>
            <person name="Grossman A.R."/>
            <person name="Prochnik S.E."/>
        </authorList>
    </citation>
    <scope>NUCLEOTIDE SEQUENCE [LARGE SCALE GENOMIC DNA]</scope>
    <source>
        <strain evidence="2">4086291</strain>
    </source>
</reference>
<feature type="compositionally biased region" description="Low complexity" evidence="1">
    <location>
        <begin position="285"/>
        <end position="307"/>
    </location>
</feature>
<feature type="region of interest" description="Disordered" evidence="1">
    <location>
        <begin position="236"/>
        <end position="307"/>
    </location>
</feature>
<name>A0A1X6PFV5_PORUM</name>
<evidence type="ECO:0000313" key="3">
    <source>
        <dbReference type="Proteomes" id="UP000218209"/>
    </source>
</evidence>
<proteinExistence type="predicted"/>
<feature type="compositionally biased region" description="Low complexity" evidence="1">
    <location>
        <begin position="62"/>
        <end position="96"/>
    </location>
</feature>
<feature type="compositionally biased region" description="Pro residues" evidence="1">
    <location>
        <begin position="165"/>
        <end position="175"/>
    </location>
</feature>
<evidence type="ECO:0000313" key="2">
    <source>
        <dbReference type="EMBL" id="OSX79734.1"/>
    </source>
</evidence>
<dbReference type="EMBL" id="KV918787">
    <property type="protein sequence ID" value="OSX79734.1"/>
    <property type="molecule type" value="Genomic_DNA"/>
</dbReference>
<evidence type="ECO:0000256" key="1">
    <source>
        <dbReference type="SAM" id="MobiDB-lite"/>
    </source>
</evidence>
<dbReference type="AlphaFoldDB" id="A0A1X6PFV5"/>
<dbReference type="Proteomes" id="UP000218209">
    <property type="component" value="Unassembled WGS sequence"/>
</dbReference>
<protein>
    <submittedName>
        <fullName evidence="2">Uncharacterized protein</fullName>
    </submittedName>
</protein>
<gene>
    <name evidence="2" type="ORF">BU14_0072s0092</name>
</gene>
<feature type="compositionally biased region" description="Low complexity" evidence="1">
    <location>
        <begin position="236"/>
        <end position="272"/>
    </location>
</feature>
<organism evidence="2 3">
    <name type="scientific">Porphyra umbilicalis</name>
    <name type="common">Purple laver</name>
    <name type="synonym">Red alga</name>
    <dbReference type="NCBI Taxonomy" id="2786"/>
    <lineage>
        <taxon>Eukaryota</taxon>
        <taxon>Rhodophyta</taxon>
        <taxon>Bangiophyceae</taxon>
        <taxon>Bangiales</taxon>
        <taxon>Bangiaceae</taxon>
        <taxon>Porphyra</taxon>
    </lineage>
</organism>
<sequence>MATPTLLTPSRMRADLATRVDASPPRGSASARRPHDPHHPHATPPPVSGSERECHTPPTKRSLFSAESPSFSSGLSPVPFASSSASALASSPYASATCGPTASAFPPSRIIPLPRPSQSGPSPLATNSSLDEATTPATRARVSSPGAVSGMSSWVMTSVVVAPPGSAPPPAPPPSSSTRTTPLRRNRPVPRARPPLRVLGEPPLATPVLPVVMATVVPAAPARAAAPPRAALVVSGNGRAARTPSSSGTTTTAAAVPPKPAAKPVGPVALGPKAPPPKGLKKGAAKGAGKSRAPSTAPSGAASGASRPAASVSHGAVAVAFAGCTFESASPAPSALPLPSFGGNGGKVTERYGLRRHVPCG</sequence>